<dbReference type="RefSeq" id="WP_189573029.1">
    <property type="nucleotide sequence ID" value="NZ_BMXI01000017.1"/>
</dbReference>
<protein>
    <recommendedName>
        <fullName evidence="4">DUF4234 domain-containing protein</fullName>
    </recommendedName>
</protein>
<evidence type="ECO:0000313" key="3">
    <source>
        <dbReference type="Proteomes" id="UP000644507"/>
    </source>
</evidence>
<dbReference type="EMBL" id="BMXI01000017">
    <property type="protein sequence ID" value="GHC64369.1"/>
    <property type="molecule type" value="Genomic_DNA"/>
</dbReference>
<keyword evidence="1" id="KW-0812">Transmembrane</keyword>
<feature type="transmembrane region" description="Helical" evidence="1">
    <location>
        <begin position="171"/>
        <end position="195"/>
    </location>
</feature>
<proteinExistence type="predicted"/>
<name>A0A918U005_9BACT</name>
<reference evidence="2" key="2">
    <citation type="submission" date="2020-09" db="EMBL/GenBank/DDBJ databases">
        <authorList>
            <person name="Sun Q."/>
            <person name="Kim S."/>
        </authorList>
    </citation>
    <scope>NUCLEOTIDE SEQUENCE</scope>
    <source>
        <strain evidence="2">KCTC 12988</strain>
    </source>
</reference>
<feature type="transmembrane region" description="Helical" evidence="1">
    <location>
        <begin position="33"/>
        <end position="50"/>
    </location>
</feature>
<comment type="caution">
    <text evidence="2">The sequence shown here is derived from an EMBL/GenBank/DDBJ whole genome shotgun (WGS) entry which is preliminary data.</text>
</comment>
<keyword evidence="3" id="KW-1185">Reference proteome</keyword>
<evidence type="ECO:0000256" key="1">
    <source>
        <dbReference type="SAM" id="Phobius"/>
    </source>
</evidence>
<dbReference type="Proteomes" id="UP000644507">
    <property type="component" value="Unassembled WGS sequence"/>
</dbReference>
<sequence length="198" mass="21929">MDSSNPYQAPQAEIAPQVEQGEALFYVVSSRKFWILFVATSGFYGLYWFYKQWATYKAKTGEGMWPVMRAWFNIFFTHNLFGQFESGARAAGAKDVASLTGFATLCVVLSITENATGRLSAKSIGSPYTDLVQLLVSPIIGFCLWKAQLVANVACGDPEGEQNSNLTAANWVWIVIGALFWLMVFLGLAMMFGWVEGE</sequence>
<evidence type="ECO:0000313" key="2">
    <source>
        <dbReference type="EMBL" id="GHC64369.1"/>
    </source>
</evidence>
<keyword evidence="1" id="KW-0472">Membrane</keyword>
<organism evidence="2 3">
    <name type="scientific">Roseibacillus persicicus</name>
    <dbReference type="NCBI Taxonomy" id="454148"/>
    <lineage>
        <taxon>Bacteria</taxon>
        <taxon>Pseudomonadati</taxon>
        <taxon>Verrucomicrobiota</taxon>
        <taxon>Verrucomicrobiia</taxon>
        <taxon>Verrucomicrobiales</taxon>
        <taxon>Verrucomicrobiaceae</taxon>
        <taxon>Roseibacillus</taxon>
    </lineage>
</organism>
<dbReference type="AlphaFoldDB" id="A0A918U005"/>
<evidence type="ECO:0008006" key="4">
    <source>
        <dbReference type="Google" id="ProtNLM"/>
    </source>
</evidence>
<reference evidence="2" key="1">
    <citation type="journal article" date="2014" name="Int. J. Syst. Evol. Microbiol.">
        <title>Complete genome sequence of Corynebacterium casei LMG S-19264T (=DSM 44701T), isolated from a smear-ripened cheese.</title>
        <authorList>
            <consortium name="US DOE Joint Genome Institute (JGI-PGF)"/>
            <person name="Walter F."/>
            <person name="Albersmeier A."/>
            <person name="Kalinowski J."/>
            <person name="Ruckert C."/>
        </authorList>
    </citation>
    <scope>NUCLEOTIDE SEQUENCE</scope>
    <source>
        <strain evidence="2">KCTC 12988</strain>
    </source>
</reference>
<accession>A0A918U005</accession>
<keyword evidence="1" id="KW-1133">Transmembrane helix</keyword>
<gene>
    <name evidence="2" type="ORF">GCM10007100_35110</name>
</gene>